<dbReference type="GO" id="GO:0000981">
    <property type="term" value="F:DNA-binding transcription factor activity, RNA polymerase II-specific"/>
    <property type="evidence" value="ECO:0007669"/>
    <property type="project" value="TreeGrafter"/>
</dbReference>
<evidence type="ECO:0000256" key="7">
    <source>
        <dbReference type="PROSITE-ProRule" id="PRU00108"/>
    </source>
</evidence>
<evidence type="ECO:0000256" key="4">
    <source>
        <dbReference type="ARBA" id="ARBA00023125"/>
    </source>
</evidence>
<dbReference type="FunFam" id="1.10.10.60:FF:000169">
    <property type="entry name" value="DNA-binding protein SATB1"/>
    <property type="match status" value="1"/>
</dbReference>
<dbReference type="PANTHER" id="PTHR15116:SF16">
    <property type="entry name" value="DEFECTIVE PROVENTRICULUS, ISOFORM A"/>
    <property type="match status" value="1"/>
</dbReference>
<dbReference type="PANTHER" id="PTHR15116">
    <property type="entry name" value="DNA-BINDING PROTEIN SATB FAMILY MEMBER"/>
    <property type="match status" value="1"/>
</dbReference>
<evidence type="ECO:0000256" key="8">
    <source>
        <dbReference type="RuleBase" id="RU000682"/>
    </source>
</evidence>
<feature type="region of interest" description="Disordered" evidence="9">
    <location>
        <begin position="228"/>
        <end position="260"/>
    </location>
</feature>
<dbReference type="Gene3D" id="1.10.10.60">
    <property type="entry name" value="Homeodomain-like"/>
    <property type="match status" value="1"/>
</dbReference>
<protein>
    <recommendedName>
        <fullName evidence="14">Homeobox domain-containing protein</fullName>
    </recommendedName>
</protein>
<sequence length="260" mass="29757">RNWRPLPLEHIPETEDKTVAEVLCDVAPLATLHVRIYSSPWKVRCARDIKDRLLRLLLQHSHHLLVSAGCPLDESLLSALIRGSGEVSEESARQFETWWAVHVAHVSRPPPSAHVMTPPPHHIHARPHPIEKIPSEPLHPAIQTVSSQYGPQKTRMRTSFDPELELPRLQRWFAENQHPTRLQIQQYVAELNALESRRGRKPLDVSNVVYWFKNARAAYKRQEFRSFNGLKSPPLDETSVSDNDDPYPAPAPHTPHTLSH</sequence>
<evidence type="ECO:0000313" key="13">
    <source>
        <dbReference type="Proteomes" id="UP001445076"/>
    </source>
</evidence>
<dbReference type="Proteomes" id="UP001445076">
    <property type="component" value="Unassembled WGS sequence"/>
</dbReference>
<dbReference type="GO" id="GO:0000978">
    <property type="term" value="F:RNA polymerase II cis-regulatory region sequence-specific DNA binding"/>
    <property type="evidence" value="ECO:0007669"/>
    <property type="project" value="TreeGrafter"/>
</dbReference>
<proteinExistence type="predicted"/>
<dbReference type="SMART" id="SM00389">
    <property type="entry name" value="HOX"/>
    <property type="match status" value="1"/>
</dbReference>
<reference evidence="12 13" key="1">
    <citation type="journal article" date="2024" name="BMC Genomics">
        <title>Genome assembly of redclaw crayfish (Cherax quadricarinatus) provides insights into its immune adaptation and hypoxia tolerance.</title>
        <authorList>
            <person name="Liu Z."/>
            <person name="Zheng J."/>
            <person name="Li H."/>
            <person name="Fang K."/>
            <person name="Wang S."/>
            <person name="He J."/>
            <person name="Zhou D."/>
            <person name="Weng S."/>
            <person name="Chi M."/>
            <person name="Gu Z."/>
            <person name="He J."/>
            <person name="Li F."/>
            <person name="Wang M."/>
        </authorList>
    </citation>
    <scope>NUCLEOTIDE SEQUENCE [LARGE SCALE GENOMIC DNA]</scope>
    <source>
        <strain evidence="12">ZL_2023a</strain>
    </source>
</reference>
<dbReference type="GO" id="GO:0005634">
    <property type="term" value="C:nucleus"/>
    <property type="evidence" value="ECO:0007669"/>
    <property type="project" value="UniProtKB-SubCell"/>
</dbReference>
<evidence type="ECO:0008006" key="14">
    <source>
        <dbReference type="Google" id="ProtNLM"/>
    </source>
</evidence>
<comment type="subcellular location">
    <subcellularLocation>
        <location evidence="1 7 8">Nucleus</location>
    </subcellularLocation>
</comment>
<dbReference type="EMBL" id="JARKIK010000018">
    <property type="protein sequence ID" value="KAK8746160.1"/>
    <property type="molecule type" value="Genomic_DNA"/>
</dbReference>
<keyword evidence="5 7" id="KW-0371">Homeobox</keyword>
<evidence type="ECO:0000256" key="1">
    <source>
        <dbReference type="ARBA" id="ARBA00004123"/>
    </source>
</evidence>
<name>A0AAW0XNJ1_CHEQU</name>
<organism evidence="12 13">
    <name type="scientific">Cherax quadricarinatus</name>
    <name type="common">Australian red claw crayfish</name>
    <dbReference type="NCBI Taxonomy" id="27406"/>
    <lineage>
        <taxon>Eukaryota</taxon>
        <taxon>Metazoa</taxon>
        <taxon>Ecdysozoa</taxon>
        <taxon>Arthropoda</taxon>
        <taxon>Crustacea</taxon>
        <taxon>Multicrustacea</taxon>
        <taxon>Malacostraca</taxon>
        <taxon>Eumalacostraca</taxon>
        <taxon>Eucarida</taxon>
        <taxon>Decapoda</taxon>
        <taxon>Pleocyemata</taxon>
        <taxon>Astacidea</taxon>
        <taxon>Parastacoidea</taxon>
        <taxon>Parastacidae</taxon>
        <taxon>Cherax</taxon>
    </lineage>
</organism>
<dbReference type="InterPro" id="IPR001356">
    <property type="entry name" value="HD"/>
</dbReference>
<keyword evidence="2" id="KW-0677">Repeat</keyword>
<evidence type="ECO:0000256" key="6">
    <source>
        <dbReference type="ARBA" id="ARBA00023242"/>
    </source>
</evidence>
<feature type="domain" description="CMP" evidence="11">
    <location>
        <begin position="1"/>
        <end position="38"/>
    </location>
</feature>
<keyword evidence="6 7" id="KW-0539">Nucleus</keyword>
<dbReference type="Pfam" id="PF00046">
    <property type="entry name" value="Homeodomain"/>
    <property type="match status" value="1"/>
</dbReference>
<evidence type="ECO:0000259" key="11">
    <source>
        <dbReference type="PROSITE" id="PS51982"/>
    </source>
</evidence>
<evidence type="ECO:0000256" key="9">
    <source>
        <dbReference type="SAM" id="MobiDB-lite"/>
    </source>
</evidence>
<feature type="non-terminal residue" evidence="12">
    <location>
        <position position="1"/>
    </location>
</feature>
<feature type="domain" description="Homeobox" evidence="10">
    <location>
        <begin position="152"/>
        <end position="222"/>
    </location>
</feature>
<feature type="non-terminal residue" evidence="12">
    <location>
        <position position="260"/>
    </location>
</feature>
<dbReference type="PROSITE" id="PS50071">
    <property type="entry name" value="HOMEOBOX_2"/>
    <property type="match status" value="1"/>
</dbReference>
<dbReference type="InterPro" id="IPR009057">
    <property type="entry name" value="Homeodomain-like_sf"/>
</dbReference>
<dbReference type="InterPro" id="IPR032392">
    <property type="entry name" value="ULD"/>
</dbReference>
<gene>
    <name evidence="12" type="ORF">OTU49_017274</name>
</gene>
<dbReference type="Gene3D" id="3.10.20.710">
    <property type="entry name" value="SATB, ubiquitin-like oligomerisation domain"/>
    <property type="match status" value="1"/>
</dbReference>
<dbReference type="InterPro" id="IPR038224">
    <property type="entry name" value="SATB_ULD_sf"/>
</dbReference>
<feature type="DNA-binding region" description="Homeobox" evidence="7">
    <location>
        <begin position="154"/>
        <end position="223"/>
    </location>
</feature>
<evidence type="ECO:0000256" key="2">
    <source>
        <dbReference type="ARBA" id="ARBA00022737"/>
    </source>
</evidence>
<evidence type="ECO:0000256" key="3">
    <source>
        <dbReference type="ARBA" id="ARBA00022843"/>
    </source>
</evidence>
<dbReference type="CDD" id="cd00086">
    <property type="entry name" value="homeodomain"/>
    <property type="match status" value="1"/>
</dbReference>
<dbReference type="SUPFAM" id="SSF46689">
    <property type="entry name" value="Homeodomain-like"/>
    <property type="match status" value="1"/>
</dbReference>
<comment type="caution">
    <text evidence="12">The sequence shown here is derived from an EMBL/GenBank/DDBJ whole genome shotgun (WGS) entry which is preliminary data.</text>
</comment>
<dbReference type="AlphaFoldDB" id="A0AAW0XNJ1"/>
<dbReference type="GO" id="GO:0006338">
    <property type="term" value="P:chromatin remodeling"/>
    <property type="evidence" value="ECO:0007669"/>
    <property type="project" value="InterPro"/>
</dbReference>
<evidence type="ECO:0000259" key="10">
    <source>
        <dbReference type="PROSITE" id="PS50071"/>
    </source>
</evidence>
<keyword evidence="3" id="KW-0832">Ubl conjugation</keyword>
<dbReference type="InterPro" id="IPR039673">
    <property type="entry name" value="SATB1/SATB2"/>
</dbReference>
<dbReference type="PROSITE" id="PS51982">
    <property type="entry name" value="CMP"/>
    <property type="match status" value="1"/>
</dbReference>
<accession>A0AAW0XNJ1</accession>
<keyword evidence="4 7" id="KW-0238">DNA-binding</keyword>
<keyword evidence="13" id="KW-1185">Reference proteome</keyword>
<evidence type="ECO:0000313" key="12">
    <source>
        <dbReference type="EMBL" id="KAK8746160.1"/>
    </source>
</evidence>
<evidence type="ECO:0000256" key="5">
    <source>
        <dbReference type="ARBA" id="ARBA00023155"/>
    </source>
</evidence>